<dbReference type="GO" id="GO:0003735">
    <property type="term" value="F:structural constituent of ribosome"/>
    <property type="evidence" value="ECO:0007669"/>
    <property type="project" value="InterPro"/>
</dbReference>
<evidence type="ECO:0000313" key="8">
    <source>
        <dbReference type="EMBL" id="MBB2184271.1"/>
    </source>
</evidence>
<dbReference type="InterPro" id="IPR036227">
    <property type="entry name" value="Ribosomal_uL15/eL18_sf"/>
</dbReference>
<keyword evidence="4" id="KW-0699">rRNA-binding</keyword>
<keyword evidence="9" id="KW-1185">Reference proteome</keyword>
<dbReference type="InterPro" id="IPR001196">
    <property type="entry name" value="Ribosomal_uL15_CS"/>
</dbReference>
<comment type="similarity">
    <text evidence="1 4 5">Belongs to the universal ribosomal protein uL15 family.</text>
</comment>
<dbReference type="GO" id="GO:0019843">
    <property type="term" value="F:rRNA binding"/>
    <property type="evidence" value="ECO:0007669"/>
    <property type="project" value="UniProtKB-UniRule"/>
</dbReference>
<dbReference type="GO" id="GO:0022625">
    <property type="term" value="C:cytosolic large ribosomal subunit"/>
    <property type="evidence" value="ECO:0007669"/>
    <property type="project" value="TreeGrafter"/>
</dbReference>
<evidence type="ECO:0000256" key="5">
    <source>
        <dbReference type="RuleBase" id="RU003888"/>
    </source>
</evidence>
<evidence type="ECO:0000259" key="7">
    <source>
        <dbReference type="Pfam" id="PF00828"/>
    </source>
</evidence>
<gene>
    <name evidence="4 8" type="primary">rplO</name>
    <name evidence="8" type="ORF">H0486_15430</name>
</gene>
<accession>A0A839K6H9</accession>
<dbReference type="Proteomes" id="UP000574276">
    <property type="component" value="Unassembled WGS sequence"/>
</dbReference>
<keyword evidence="2 4" id="KW-0689">Ribosomal protein</keyword>
<protein>
    <recommendedName>
        <fullName evidence="4">Large ribosomal subunit protein uL15</fullName>
    </recommendedName>
</protein>
<dbReference type="InterPro" id="IPR021131">
    <property type="entry name" value="Ribosomal_uL15/eL18"/>
</dbReference>
<evidence type="ECO:0000256" key="4">
    <source>
        <dbReference type="HAMAP-Rule" id="MF_01341"/>
    </source>
</evidence>
<feature type="domain" description="Large ribosomal subunit protein uL15/eL18" evidence="7">
    <location>
        <begin position="77"/>
        <end position="144"/>
    </location>
</feature>
<keyword evidence="3 4" id="KW-0687">Ribonucleoprotein</keyword>
<dbReference type="HAMAP" id="MF_01341">
    <property type="entry name" value="Ribosomal_uL15"/>
    <property type="match status" value="1"/>
</dbReference>
<evidence type="ECO:0000256" key="1">
    <source>
        <dbReference type="ARBA" id="ARBA00007320"/>
    </source>
</evidence>
<name>A0A839K6H9_9FIRM</name>
<dbReference type="GO" id="GO:0006412">
    <property type="term" value="P:translation"/>
    <property type="evidence" value="ECO:0007669"/>
    <property type="project" value="UniProtKB-UniRule"/>
</dbReference>
<evidence type="ECO:0000313" key="9">
    <source>
        <dbReference type="Proteomes" id="UP000574276"/>
    </source>
</evidence>
<comment type="function">
    <text evidence="4">Binds to the 23S rRNA.</text>
</comment>
<keyword evidence="4" id="KW-0694">RNA-binding</keyword>
<dbReference type="EMBL" id="JACEGA010000001">
    <property type="protein sequence ID" value="MBB2184271.1"/>
    <property type="molecule type" value="Genomic_DNA"/>
</dbReference>
<dbReference type="PROSITE" id="PS00475">
    <property type="entry name" value="RIBOSOMAL_L15"/>
    <property type="match status" value="1"/>
</dbReference>
<dbReference type="SUPFAM" id="SSF52080">
    <property type="entry name" value="Ribosomal proteins L15p and L18e"/>
    <property type="match status" value="1"/>
</dbReference>
<reference evidence="8 9" key="1">
    <citation type="submission" date="2020-07" db="EMBL/GenBank/DDBJ databases">
        <title>Characterization and genome sequencing of isolate MD1, a novel member within the family Lachnospiraceae.</title>
        <authorList>
            <person name="Rettenmaier R."/>
            <person name="Di Bello L."/>
            <person name="Zinser C."/>
            <person name="Scheitz K."/>
            <person name="Liebl W."/>
            <person name="Zverlov V."/>
        </authorList>
    </citation>
    <scope>NUCLEOTIDE SEQUENCE [LARGE SCALE GENOMIC DNA]</scope>
    <source>
        <strain evidence="8 9">MD1</strain>
    </source>
</reference>
<dbReference type="InterPro" id="IPR005749">
    <property type="entry name" value="Ribosomal_uL15_bac-type"/>
</dbReference>
<feature type="region of interest" description="Disordered" evidence="6">
    <location>
        <begin position="1"/>
        <end position="54"/>
    </location>
</feature>
<dbReference type="NCBIfam" id="TIGR01071">
    <property type="entry name" value="rplO_bact"/>
    <property type="match status" value="1"/>
</dbReference>
<comment type="caution">
    <text evidence="8">The sequence shown here is derived from an EMBL/GenBank/DDBJ whole genome shotgun (WGS) entry which is preliminary data.</text>
</comment>
<dbReference type="RefSeq" id="WP_228353856.1">
    <property type="nucleotide sequence ID" value="NZ_JACEGA010000001.1"/>
</dbReference>
<dbReference type="PANTHER" id="PTHR12934">
    <property type="entry name" value="50S RIBOSOMAL PROTEIN L15"/>
    <property type="match status" value="1"/>
</dbReference>
<evidence type="ECO:0000256" key="2">
    <source>
        <dbReference type="ARBA" id="ARBA00022980"/>
    </source>
</evidence>
<sequence>MNLSELKPAIGSKQSDNFRRGRGHGSGNGKTAGKGHKGQKARSGAPRVGFEGGQMPLYRRIPKRGFTNRNTKEIVAINVNVLNRFEDGSTVTVDSLLDAGIIKNPRDGVKILGHGELTKKLDVKVNAFSAGATEKIQALGGKAEVV</sequence>
<dbReference type="AlphaFoldDB" id="A0A839K6H9"/>
<dbReference type="Pfam" id="PF00828">
    <property type="entry name" value="Ribosomal_L27A"/>
    <property type="match status" value="1"/>
</dbReference>
<organism evidence="8 9">
    <name type="scientific">Variimorphobacter saccharofermentans</name>
    <dbReference type="NCBI Taxonomy" id="2755051"/>
    <lineage>
        <taxon>Bacteria</taxon>
        <taxon>Bacillati</taxon>
        <taxon>Bacillota</taxon>
        <taxon>Clostridia</taxon>
        <taxon>Lachnospirales</taxon>
        <taxon>Lachnospiraceae</taxon>
        <taxon>Variimorphobacter</taxon>
    </lineage>
</organism>
<comment type="subunit">
    <text evidence="4">Part of the 50S ribosomal subunit.</text>
</comment>
<dbReference type="PANTHER" id="PTHR12934:SF11">
    <property type="entry name" value="LARGE RIBOSOMAL SUBUNIT PROTEIN UL15M"/>
    <property type="match status" value="1"/>
</dbReference>
<evidence type="ECO:0000256" key="3">
    <source>
        <dbReference type="ARBA" id="ARBA00023274"/>
    </source>
</evidence>
<proteinExistence type="inferred from homology"/>
<dbReference type="Gene3D" id="3.100.10.10">
    <property type="match status" value="1"/>
</dbReference>
<evidence type="ECO:0000256" key="6">
    <source>
        <dbReference type="SAM" id="MobiDB-lite"/>
    </source>
</evidence>
<dbReference type="InterPro" id="IPR030878">
    <property type="entry name" value="Ribosomal_uL15"/>
</dbReference>